<reference evidence="2" key="1">
    <citation type="thesis" date="2020" institute="ProQuest LLC" country="789 East Eisenhower Parkway, Ann Arbor, MI, USA">
        <title>Comparative Genomics and Chromosome Evolution.</title>
        <authorList>
            <person name="Mudd A.B."/>
        </authorList>
    </citation>
    <scope>NUCLEOTIDE SEQUENCE</scope>
    <source>
        <strain evidence="2">237g6f4</strain>
        <tissue evidence="2">Blood</tissue>
    </source>
</reference>
<proteinExistence type="predicted"/>
<feature type="compositionally biased region" description="Low complexity" evidence="1">
    <location>
        <begin position="203"/>
        <end position="213"/>
    </location>
</feature>
<dbReference type="AlphaFoldDB" id="A0AAV7CH86"/>
<sequence length="303" mass="31764">MDAPFPPSPLPLITFRSVAPDRSVPACADRLRYPPAPDRSRCLPLARTVVPAYCAGPLRFRPADLSVPAAAPDPLLPALRRTAPFPPCAGPLRSRPAPDRSVPALRRPSVPPLRRTAPPALRGPLLPCPTSFPPCADLSFLPSPGPPSRPAPTSASARAGPLRSRPAPTLRSRLRVLSFPPCAGPSFPPCAGPSVPPRRPSRSRPAPARSVPACAGPSVTRPAPSPLRSRPAGPLVPPCAGPLRSPCADRSVPALRDRPSPLRGPLLSTPASYPGPPPVLHILNHGTPIKHDCADYIAKQAIN</sequence>
<evidence type="ECO:0000313" key="2">
    <source>
        <dbReference type="EMBL" id="KAG8584404.1"/>
    </source>
</evidence>
<feature type="region of interest" description="Disordered" evidence="1">
    <location>
        <begin position="139"/>
        <end position="170"/>
    </location>
</feature>
<accession>A0AAV7CH86</accession>
<dbReference type="EMBL" id="WNYA01000003">
    <property type="protein sequence ID" value="KAG8584404.1"/>
    <property type="molecule type" value="Genomic_DNA"/>
</dbReference>
<comment type="caution">
    <text evidence="2">The sequence shown here is derived from an EMBL/GenBank/DDBJ whole genome shotgun (WGS) entry which is preliminary data.</text>
</comment>
<feature type="region of interest" description="Disordered" evidence="1">
    <location>
        <begin position="86"/>
        <end position="122"/>
    </location>
</feature>
<evidence type="ECO:0000256" key="1">
    <source>
        <dbReference type="SAM" id="MobiDB-lite"/>
    </source>
</evidence>
<name>A0AAV7CH86_ENGPU</name>
<feature type="region of interest" description="Disordered" evidence="1">
    <location>
        <begin position="188"/>
        <end position="232"/>
    </location>
</feature>
<feature type="compositionally biased region" description="Pro residues" evidence="1">
    <location>
        <begin position="188"/>
        <end position="198"/>
    </location>
</feature>
<protein>
    <submittedName>
        <fullName evidence="2">Uncharacterized protein</fullName>
    </submittedName>
</protein>
<feature type="compositionally biased region" description="Low complexity" evidence="1">
    <location>
        <begin position="151"/>
        <end position="161"/>
    </location>
</feature>
<keyword evidence="3" id="KW-1185">Reference proteome</keyword>
<dbReference type="Proteomes" id="UP000824782">
    <property type="component" value="Unassembled WGS sequence"/>
</dbReference>
<feature type="compositionally biased region" description="Low complexity" evidence="1">
    <location>
        <begin position="112"/>
        <end position="122"/>
    </location>
</feature>
<gene>
    <name evidence="2" type="ORF">GDO81_008818</name>
</gene>
<organism evidence="2 3">
    <name type="scientific">Engystomops pustulosus</name>
    <name type="common">Tungara frog</name>
    <name type="synonym">Physalaemus pustulosus</name>
    <dbReference type="NCBI Taxonomy" id="76066"/>
    <lineage>
        <taxon>Eukaryota</taxon>
        <taxon>Metazoa</taxon>
        <taxon>Chordata</taxon>
        <taxon>Craniata</taxon>
        <taxon>Vertebrata</taxon>
        <taxon>Euteleostomi</taxon>
        <taxon>Amphibia</taxon>
        <taxon>Batrachia</taxon>
        <taxon>Anura</taxon>
        <taxon>Neobatrachia</taxon>
        <taxon>Hyloidea</taxon>
        <taxon>Leptodactylidae</taxon>
        <taxon>Leiuperinae</taxon>
        <taxon>Engystomops</taxon>
    </lineage>
</organism>
<evidence type="ECO:0000313" key="3">
    <source>
        <dbReference type="Proteomes" id="UP000824782"/>
    </source>
</evidence>